<proteinExistence type="predicted"/>
<sequence length="57" mass="6707">MVNGAVPERMLNVITHYTTKRQIRRLKVNMEMDGTPRGKYYLQHDATTQLRTFKLLA</sequence>
<organism>
    <name type="scientific">Serpula lacrymans var. lacrymans (strain S7.9)</name>
    <name type="common">Dry rot fungus</name>
    <dbReference type="NCBI Taxonomy" id="578457"/>
    <lineage>
        <taxon>Eukaryota</taxon>
        <taxon>Fungi</taxon>
        <taxon>Dikarya</taxon>
        <taxon>Basidiomycota</taxon>
        <taxon>Agaricomycotina</taxon>
        <taxon>Agaricomycetes</taxon>
        <taxon>Agaricomycetidae</taxon>
        <taxon>Boletales</taxon>
        <taxon>Coniophorineae</taxon>
        <taxon>Serpulaceae</taxon>
        <taxon>Serpula</taxon>
    </lineage>
</organism>
<dbReference type="HOGENOM" id="CLU_2997895_0_0_1"/>
<dbReference type="GeneID" id="18819855"/>
<dbReference type="RefSeq" id="XP_007319921.1">
    <property type="nucleotide sequence ID" value="XM_007319859.1"/>
</dbReference>
<accession>F8P0E6</accession>
<name>F8P0E6_SERL9</name>
<dbReference type="Proteomes" id="UP000008064">
    <property type="component" value="Unassembled WGS sequence"/>
</dbReference>
<reference evidence="1" key="1">
    <citation type="submission" date="2011-04" db="EMBL/GenBank/DDBJ databases">
        <title>Evolution of plant cell wall degrading machinery underlies the functional diversity of forest fungi.</title>
        <authorList>
            <consortium name="US DOE Joint Genome Institute (JGI-PGF)"/>
            <person name="Eastwood D.C."/>
            <person name="Floudas D."/>
            <person name="Binder M."/>
            <person name="Majcherczyk A."/>
            <person name="Schneider P."/>
            <person name="Aerts A."/>
            <person name="Asiegbu F.O."/>
            <person name="Baker S.E."/>
            <person name="Barry K."/>
            <person name="Bendiksby M."/>
            <person name="Blumentritt M."/>
            <person name="Coutinho P.M."/>
            <person name="Cullen D."/>
            <person name="Cullen D."/>
            <person name="Gathman A."/>
            <person name="Goodell B."/>
            <person name="Henrissat B."/>
            <person name="Ihrmark K."/>
            <person name="Kauserud H."/>
            <person name="Kohler A."/>
            <person name="LaButti K."/>
            <person name="Lapidus A."/>
            <person name="Lavin J.L."/>
            <person name="Lee Y.-H."/>
            <person name="Lindquist E."/>
            <person name="Lilly W."/>
            <person name="Lucas S."/>
            <person name="Morin E."/>
            <person name="Murat C."/>
            <person name="Oguiza J.A."/>
            <person name="Park J."/>
            <person name="Pisabarro A.G."/>
            <person name="Riley R."/>
            <person name="Rosling A."/>
            <person name="Salamov A."/>
            <person name="Schmidt O."/>
            <person name="Schmutz J."/>
            <person name="Skrede I."/>
            <person name="Stenlid J."/>
            <person name="Wiebenga A."/>
            <person name="Xie X."/>
            <person name="Kues U."/>
            <person name="Hibbett D.S."/>
            <person name="Hoffmeister D."/>
            <person name="Hogberg N."/>
            <person name="Martin F."/>
            <person name="Grigoriev I.V."/>
            <person name="Watkinson S.C."/>
        </authorList>
    </citation>
    <scope>NUCLEOTIDE SEQUENCE</scope>
    <source>
        <strain evidence="1">S7.9</strain>
    </source>
</reference>
<dbReference type="AlphaFoldDB" id="F8P0E6"/>
<dbReference type="EMBL" id="GL945435">
    <property type="protein sequence ID" value="EGO24159.1"/>
    <property type="molecule type" value="Genomic_DNA"/>
</dbReference>
<protein>
    <submittedName>
        <fullName evidence="1">Uncharacterized protein</fullName>
    </submittedName>
</protein>
<dbReference type="KEGG" id="sla:SERLADRAFT_470985"/>
<gene>
    <name evidence="1" type="ORF">SERLADRAFT_470985</name>
</gene>
<evidence type="ECO:0000313" key="1">
    <source>
        <dbReference type="EMBL" id="EGO24159.1"/>
    </source>
</evidence>